<dbReference type="SUPFAM" id="SSF52172">
    <property type="entry name" value="CheY-like"/>
    <property type="match status" value="1"/>
</dbReference>
<dbReference type="InterPro" id="IPR007492">
    <property type="entry name" value="LytTR_DNA-bd_dom"/>
</dbReference>
<dbReference type="InterPro" id="IPR001789">
    <property type="entry name" value="Sig_transdc_resp-reg_receiver"/>
</dbReference>
<evidence type="ECO:0000256" key="1">
    <source>
        <dbReference type="ARBA" id="ARBA00018672"/>
    </source>
</evidence>
<reference evidence="6" key="2">
    <citation type="journal article" date="2021" name="PeerJ">
        <title>Extensive microbial diversity within the chicken gut microbiome revealed by metagenomics and culture.</title>
        <authorList>
            <person name="Gilroy R."/>
            <person name="Ravi A."/>
            <person name="Getino M."/>
            <person name="Pursley I."/>
            <person name="Horton D.L."/>
            <person name="Alikhan N.F."/>
            <person name="Baker D."/>
            <person name="Gharbi K."/>
            <person name="Hall N."/>
            <person name="Watson M."/>
            <person name="Adriaenssens E.M."/>
            <person name="Foster-Nyarko E."/>
            <person name="Jarju S."/>
            <person name="Secka A."/>
            <person name="Antonio M."/>
            <person name="Oren A."/>
            <person name="Chaudhuri R.R."/>
            <person name="La Ragione R."/>
            <person name="Hildebrand F."/>
            <person name="Pallen M.J."/>
        </authorList>
    </citation>
    <scope>NUCLEOTIDE SEQUENCE</scope>
    <source>
        <strain evidence="6">USAMLcec3-3695</strain>
    </source>
</reference>
<organism evidence="6 7">
    <name type="scientific">Candidatus Ornithomonoglobus merdipullorum</name>
    <dbReference type="NCBI Taxonomy" id="2840895"/>
    <lineage>
        <taxon>Bacteria</taxon>
        <taxon>Bacillati</taxon>
        <taxon>Bacillota</taxon>
        <taxon>Clostridia</taxon>
        <taxon>Candidatus Ornithomonoglobus</taxon>
    </lineage>
</organism>
<evidence type="ECO:0000313" key="6">
    <source>
        <dbReference type="EMBL" id="HIU58120.1"/>
    </source>
</evidence>
<dbReference type="PROSITE" id="PS50930">
    <property type="entry name" value="HTH_LYTTR"/>
    <property type="match status" value="1"/>
</dbReference>
<accession>A0A9D1MD11</accession>
<feature type="modified residue" description="4-aspartylphosphate" evidence="3">
    <location>
        <position position="52"/>
    </location>
</feature>
<reference evidence="6" key="1">
    <citation type="submission" date="2020-10" db="EMBL/GenBank/DDBJ databases">
        <authorList>
            <person name="Gilroy R."/>
        </authorList>
    </citation>
    <scope>NUCLEOTIDE SEQUENCE</scope>
    <source>
        <strain evidence="6">USAMLcec3-3695</strain>
    </source>
</reference>
<dbReference type="InterPro" id="IPR011006">
    <property type="entry name" value="CheY-like_superfamily"/>
</dbReference>
<dbReference type="SMART" id="SM00448">
    <property type="entry name" value="REC"/>
    <property type="match status" value="1"/>
</dbReference>
<evidence type="ECO:0000256" key="3">
    <source>
        <dbReference type="PROSITE-ProRule" id="PRU00169"/>
    </source>
</evidence>
<dbReference type="Proteomes" id="UP000824109">
    <property type="component" value="Unassembled WGS sequence"/>
</dbReference>
<dbReference type="EMBL" id="DVNB01000101">
    <property type="protein sequence ID" value="HIU58120.1"/>
    <property type="molecule type" value="Genomic_DNA"/>
</dbReference>
<dbReference type="Pfam" id="PF00072">
    <property type="entry name" value="Response_reg"/>
    <property type="match status" value="1"/>
</dbReference>
<proteinExistence type="predicted"/>
<dbReference type="Gene3D" id="2.40.50.1020">
    <property type="entry name" value="LytTr DNA-binding domain"/>
    <property type="match status" value="1"/>
</dbReference>
<dbReference type="CDD" id="cd00156">
    <property type="entry name" value="REC"/>
    <property type="match status" value="1"/>
</dbReference>
<comment type="caution">
    <text evidence="6">The sequence shown here is derived from an EMBL/GenBank/DDBJ whole genome shotgun (WGS) entry which is preliminary data.</text>
</comment>
<comment type="function">
    <text evidence="2">May play the central regulatory role in sporulation. It may be an element of the effector pathway responsible for the activation of sporulation genes in response to nutritional stress. Spo0A may act in concert with spo0H (a sigma factor) to control the expression of some genes that are critical to the sporulation process.</text>
</comment>
<dbReference type="AlphaFoldDB" id="A0A9D1MD11"/>
<evidence type="ECO:0000259" key="4">
    <source>
        <dbReference type="PROSITE" id="PS50110"/>
    </source>
</evidence>
<name>A0A9D1MD11_9FIRM</name>
<dbReference type="GO" id="GO:0000156">
    <property type="term" value="F:phosphorelay response regulator activity"/>
    <property type="evidence" value="ECO:0007669"/>
    <property type="project" value="InterPro"/>
</dbReference>
<feature type="domain" description="HTH LytTR-type" evidence="5">
    <location>
        <begin position="123"/>
        <end position="222"/>
    </location>
</feature>
<dbReference type="InterPro" id="IPR046947">
    <property type="entry name" value="LytR-like"/>
</dbReference>
<feature type="domain" description="Response regulatory" evidence="4">
    <location>
        <begin position="3"/>
        <end position="115"/>
    </location>
</feature>
<evidence type="ECO:0000256" key="2">
    <source>
        <dbReference type="ARBA" id="ARBA00024867"/>
    </source>
</evidence>
<gene>
    <name evidence="6" type="ORF">IAA61_09975</name>
</gene>
<dbReference type="PROSITE" id="PS50110">
    <property type="entry name" value="RESPONSE_REGULATORY"/>
    <property type="match status" value="1"/>
</dbReference>
<keyword evidence="3" id="KW-0597">Phosphoprotein</keyword>
<dbReference type="GO" id="GO:0003677">
    <property type="term" value="F:DNA binding"/>
    <property type="evidence" value="ECO:0007669"/>
    <property type="project" value="InterPro"/>
</dbReference>
<dbReference type="Gene3D" id="3.40.50.2300">
    <property type="match status" value="1"/>
</dbReference>
<evidence type="ECO:0000259" key="5">
    <source>
        <dbReference type="PROSITE" id="PS50930"/>
    </source>
</evidence>
<dbReference type="Pfam" id="PF04397">
    <property type="entry name" value="LytTR"/>
    <property type="match status" value="1"/>
</dbReference>
<dbReference type="PANTHER" id="PTHR37299">
    <property type="entry name" value="TRANSCRIPTIONAL REGULATOR-RELATED"/>
    <property type="match status" value="1"/>
</dbReference>
<dbReference type="SMART" id="SM00850">
    <property type="entry name" value="LytTR"/>
    <property type="match status" value="1"/>
</dbReference>
<protein>
    <recommendedName>
        <fullName evidence="1">Stage 0 sporulation protein A homolog</fullName>
    </recommendedName>
</protein>
<evidence type="ECO:0000313" key="7">
    <source>
        <dbReference type="Proteomes" id="UP000824109"/>
    </source>
</evidence>
<dbReference type="PANTHER" id="PTHR37299:SF1">
    <property type="entry name" value="STAGE 0 SPORULATION PROTEIN A HOMOLOG"/>
    <property type="match status" value="1"/>
</dbReference>
<sequence>MIRAAVIDDDPGFCRELRERITELYDNIEIDCFLDIDDFSDHASEYNIAVIDILLKEGSGIEHAKRIAESCPALEIIFVSIERDFFQEVYSVRHSYFLTKPVTDDMLRSALDVCLKNLGSRMLAIKRRGGTLYIDLNRVAYFEGILKKTAVHYINGAEEHVGMPLKAVEEMLDSKHFIRTHQSYIVNIRKITYIRTSELMIGDTRIPISRRHRSSVSEAVDMQLMRSLV</sequence>